<name>A0ABR3ULX6_9PLEO</name>
<keyword evidence="3" id="KW-1185">Reference proteome</keyword>
<dbReference type="Proteomes" id="UP001578633">
    <property type="component" value="Chromosome 4"/>
</dbReference>
<dbReference type="RefSeq" id="XP_069307413.1">
    <property type="nucleotide sequence ID" value="XM_069451566.1"/>
</dbReference>
<accession>A0ABR3ULX6</accession>
<organism evidence="2 3">
    <name type="scientific">Alternaria dauci</name>
    <dbReference type="NCBI Taxonomy" id="48095"/>
    <lineage>
        <taxon>Eukaryota</taxon>
        <taxon>Fungi</taxon>
        <taxon>Dikarya</taxon>
        <taxon>Ascomycota</taxon>
        <taxon>Pezizomycotina</taxon>
        <taxon>Dothideomycetes</taxon>
        <taxon>Pleosporomycetidae</taxon>
        <taxon>Pleosporales</taxon>
        <taxon>Pleosporineae</taxon>
        <taxon>Pleosporaceae</taxon>
        <taxon>Alternaria</taxon>
        <taxon>Alternaria sect. Porri</taxon>
    </lineage>
</organism>
<dbReference type="GeneID" id="96085691"/>
<proteinExistence type="predicted"/>
<evidence type="ECO:0000313" key="3">
    <source>
        <dbReference type="Proteomes" id="UP001578633"/>
    </source>
</evidence>
<feature type="compositionally biased region" description="Basic and acidic residues" evidence="1">
    <location>
        <begin position="328"/>
        <end position="338"/>
    </location>
</feature>
<evidence type="ECO:0000256" key="1">
    <source>
        <dbReference type="SAM" id="MobiDB-lite"/>
    </source>
</evidence>
<evidence type="ECO:0000313" key="2">
    <source>
        <dbReference type="EMBL" id="KAL1796829.1"/>
    </source>
</evidence>
<reference evidence="2 3" key="1">
    <citation type="submission" date="2024-09" db="EMBL/GenBank/DDBJ databases">
        <title>T2T genomes of carrot and Alternaria dauci and their utility for understanding host-pathogen interaction during carrot leaf blight disease.</title>
        <authorList>
            <person name="Liu W."/>
            <person name="Xu S."/>
            <person name="Ou C."/>
            <person name="Liu X."/>
            <person name="Zhuang F."/>
            <person name="Deng X.W."/>
        </authorList>
    </citation>
    <scope>NUCLEOTIDE SEQUENCE [LARGE SCALE GENOMIC DNA]</scope>
    <source>
        <strain evidence="2 3">A2016</strain>
    </source>
</reference>
<protein>
    <submittedName>
        <fullName evidence="2">Uncharacterized protein</fullName>
    </submittedName>
</protein>
<feature type="region of interest" description="Disordered" evidence="1">
    <location>
        <begin position="284"/>
        <end position="338"/>
    </location>
</feature>
<gene>
    <name evidence="2" type="ORF">ACET3X_005369</name>
</gene>
<sequence>MSSFSNVLQSIKNPDANTTAISKPAIKKIKIANNGSHIKNMGDIVKTAGKRTAQVVQQQATQAVPEVSIKKRKADDIDVSITKPTMKKPKMKTLVAKDQNKLDLPKKEHDISSLNAKPTAEQVSLEHIKEDALETLVERCQVAQMALDGLLPLIKKSRAIETAVAVLEQQIEDYHLSIKKLRSFGCGFELGKIKGTGSQALVALASWGLDNNIASEGVVSSTPTKVSESVVQAEAQAEAEAEAEVEDIRFSDETLAAIFGSDEEDVKCDVSEKAFTSALDLSPVQQPVTPTAGSTTNKAAVAGKKQSPKKKGDTVTQNGGFKKSKVYRSKDGELRFRK</sequence>
<comment type="caution">
    <text evidence="2">The sequence shown here is derived from an EMBL/GenBank/DDBJ whole genome shotgun (WGS) entry which is preliminary data.</text>
</comment>
<dbReference type="EMBL" id="JBHGVX010000004">
    <property type="protein sequence ID" value="KAL1796829.1"/>
    <property type="molecule type" value="Genomic_DNA"/>
</dbReference>
<feature type="compositionally biased region" description="Polar residues" evidence="1">
    <location>
        <begin position="284"/>
        <end position="298"/>
    </location>
</feature>